<dbReference type="CDD" id="cd04496">
    <property type="entry name" value="SSB_OBF"/>
    <property type="match status" value="1"/>
</dbReference>
<dbReference type="Pfam" id="PF00436">
    <property type="entry name" value="SSB"/>
    <property type="match status" value="1"/>
</dbReference>
<dbReference type="RefSeq" id="WP_338348900.1">
    <property type="nucleotide sequence ID" value="NZ_CAUZLQ010000002.1"/>
</dbReference>
<evidence type="ECO:0000256" key="4">
    <source>
        <dbReference type="SAM" id="MobiDB-lite"/>
    </source>
</evidence>
<dbReference type="HAMAP" id="MF_00984">
    <property type="entry name" value="SSB"/>
    <property type="match status" value="1"/>
</dbReference>
<comment type="caution">
    <text evidence="2">Lacks conserved residue(s) required for the propagation of feature annotation.</text>
</comment>
<evidence type="ECO:0000313" key="6">
    <source>
        <dbReference type="Proteomes" id="UP001314262"/>
    </source>
</evidence>
<dbReference type="EMBL" id="CAUZLT010000001">
    <property type="protein sequence ID" value="CAK1228875.1"/>
    <property type="molecule type" value="Genomic_DNA"/>
</dbReference>
<protein>
    <recommendedName>
        <fullName evidence="2 3">Single-stranded DNA-binding protein</fullName>
        <shortName evidence="2">SSB</shortName>
    </recommendedName>
</protein>
<gene>
    <name evidence="5" type="ORF">R53137_KAKDMLNK_00253</name>
</gene>
<feature type="compositionally biased region" description="Basic and acidic residues" evidence="4">
    <location>
        <begin position="107"/>
        <end position="116"/>
    </location>
</feature>
<dbReference type="PIRSF" id="PIRSF002070">
    <property type="entry name" value="SSB"/>
    <property type="match status" value="1"/>
</dbReference>
<accession>A0ABN9YNY3</accession>
<comment type="subunit">
    <text evidence="2">Homotetramer.</text>
</comment>
<comment type="function">
    <text evidence="2">Plays an important role in DNA replication, recombination and repair. Binds to ssDNA and to an array of partner proteins to recruit them to their sites of action during DNA metabolism.</text>
</comment>
<evidence type="ECO:0000256" key="1">
    <source>
        <dbReference type="ARBA" id="ARBA00023125"/>
    </source>
</evidence>
<keyword evidence="2" id="KW-0227">DNA damage</keyword>
<dbReference type="GO" id="GO:0003677">
    <property type="term" value="F:DNA binding"/>
    <property type="evidence" value="ECO:0007669"/>
    <property type="project" value="UniProtKB-KW"/>
</dbReference>
<evidence type="ECO:0000256" key="3">
    <source>
        <dbReference type="PIRNR" id="PIRNR002070"/>
    </source>
</evidence>
<dbReference type="NCBIfam" id="TIGR00621">
    <property type="entry name" value="ssb"/>
    <property type="match status" value="1"/>
</dbReference>
<keyword evidence="2" id="KW-0233">DNA recombination</keyword>
<dbReference type="PANTHER" id="PTHR10302">
    <property type="entry name" value="SINGLE-STRANDED DNA-BINDING PROTEIN"/>
    <property type="match status" value="1"/>
</dbReference>
<dbReference type="Gene3D" id="2.40.50.140">
    <property type="entry name" value="Nucleic acid-binding proteins"/>
    <property type="match status" value="1"/>
</dbReference>
<feature type="compositionally biased region" description="Polar residues" evidence="4">
    <location>
        <begin position="117"/>
        <end position="135"/>
    </location>
</feature>
<dbReference type="InterPro" id="IPR011344">
    <property type="entry name" value="ssDNA-bd"/>
</dbReference>
<dbReference type="SUPFAM" id="SSF50249">
    <property type="entry name" value="Nucleic acid-binding proteins"/>
    <property type="match status" value="1"/>
</dbReference>
<organism evidence="5 6">
    <name type="scientific">Fructobacillus tropaeoli</name>
    <dbReference type="NCBI Taxonomy" id="709323"/>
    <lineage>
        <taxon>Bacteria</taxon>
        <taxon>Bacillati</taxon>
        <taxon>Bacillota</taxon>
        <taxon>Bacilli</taxon>
        <taxon>Lactobacillales</taxon>
        <taxon>Lactobacillaceae</taxon>
        <taxon>Fructobacillus</taxon>
    </lineage>
</organism>
<evidence type="ECO:0000256" key="2">
    <source>
        <dbReference type="HAMAP-Rule" id="MF_00984"/>
    </source>
</evidence>
<sequence>MINRVVLIGRMTKDVELRYTQSGTAVGSFTLAVNRPFKNNNGEREADFINAVIWRKPAENFANFTGKGAQVAIEGRLQTRNYENNQGQRVYVTEVVVDNFSLLESKAEADKRRAENGTEQPAQQPSNNKFAQPGNSEIDISDDDLPF</sequence>
<keyword evidence="1 2" id="KW-0238">DNA-binding</keyword>
<feature type="short sequence motif" description="Important for interaction with partner proteins" evidence="2">
    <location>
        <begin position="142"/>
        <end position="147"/>
    </location>
</feature>
<comment type="caution">
    <text evidence="5">The sequence shown here is derived from an EMBL/GenBank/DDBJ whole genome shotgun (WGS) entry which is preliminary data.</text>
</comment>
<dbReference type="InterPro" id="IPR012340">
    <property type="entry name" value="NA-bd_OB-fold"/>
</dbReference>
<keyword evidence="6" id="KW-1185">Reference proteome</keyword>
<reference evidence="5 6" key="1">
    <citation type="submission" date="2023-10" db="EMBL/GenBank/DDBJ databases">
        <authorList>
            <person name="Botero Cardona J."/>
        </authorList>
    </citation>
    <scope>NUCLEOTIDE SEQUENCE [LARGE SCALE GENOMIC DNA]</scope>
    <source>
        <strain evidence="5 6">R-53137</strain>
    </source>
</reference>
<keyword evidence="2" id="KW-0234">DNA repair</keyword>
<dbReference type="Proteomes" id="UP001314262">
    <property type="component" value="Unassembled WGS sequence"/>
</dbReference>
<feature type="region of interest" description="Disordered" evidence="4">
    <location>
        <begin position="107"/>
        <end position="147"/>
    </location>
</feature>
<keyword evidence="2" id="KW-0235">DNA replication</keyword>
<name>A0ABN9YNY3_9LACO</name>
<proteinExistence type="inferred from homology"/>
<evidence type="ECO:0000313" key="5">
    <source>
        <dbReference type="EMBL" id="CAK1228875.1"/>
    </source>
</evidence>
<dbReference type="PROSITE" id="PS50935">
    <property type="entry name" value="SSB"/>
    <property type="match status" value="1"/>
</dbReference>
<dbReference type="InterPro" id="IPR000424">
    <property type="entry name" value="Primosome_PriB/ssb"/>
</dbReference>
<dbReference type="PANTHER" id="PTHR10302:SF27">
    <property type="entry name" value="SINGLE-STRANDED DNA-BINDING PROTEIN"/>
    <property type="match status" value="1"/>
</dbReference>